<dbReference type="Gene3D" id="3.90.226.10">
    <property type="entry name" value="2-enoyl-CoA Hydratase, Chain A, domain 1"/>
    <property type="match status" value="1"/>
</dbReference>
<dbReference type="Gene3D" id="3.30.750.170">
    <property type="match status" value="1"/>
</dbReference>
<dbReference type="PANTHER" id="PTHR32060">
    <property type="entry name" value="TAIL-SPECIFIC PROTEASE"/>
    <property type="match status" value="1"/>
</dbReference>
<dbReference type="PROSITE" id="PS51257">
    <property type="entry name" value="PROKAR_LIPOPROTEIN"/>
    <property type="match status" value="1"/>
</dbReference>
<comment type="caution">
    <text evidence="4">The sequence shown here is derived from an EMBL/GenBank/DDBJ whole genome shotgun (WGS) entry which is preliminary data.</text>
</comment>
<evidence type="ECO:0000313" key="5">
    <source>
        <dbReference type="Proteomes" id="UP001169027"/>
    </source>
</evidence>
<sequence length="521" mass="53512">MRAVRTARRMDAARGALSAAALALVGLLGACGGGGGGGGAALPLAAPAALAPGDDPIVPSSSVQGQCAAPRGGIDPDTGAAFPDQPGSATTEKRWLRAWIDETYLWYAEIPSTLVAGEYATPLAYFNVLKTPLSTPSGRPKDRFHFTADTAQYRGLSQGGVLIGYGLELAFLSAAPPRDIRVAFTEPGSPAAQAAFDRGLKLVEIDGIDVVAGADVAALNAALSPTRVGETHSFKLQAPDGSLRSVSLAAAAVTRTSVQNVKTIATDSGPVGYMLFNDHTAGAEAQLVAAIYQFKAASVSDLVIDMRYNGGGFLDIASELAYMVATPAATRGTVFEALRFNSKNPFRITAAQATVPFHATARGFSVSAGLPLPQLGLSRVIVLAGPDTCSASESVVNGLRGVGIAVDLIGGGTCGKPYGFYPQDNCGTTYFAIQFQGVNQQGFGDYGDGFVPTCAVADDFGHALGDTAESRLAAALTLRSTGACPAAPQARGGGALGKAEATETPYLIRSPLRENRIISRP</sequence>
<dbReference type="InterPro" id="IPR041613">
    <property type="entry name" value="Pept_S41_N"/>
</dbReference>
<name>A0ABT8RZ36_9BURK</name>
<dbReference type="SUPFAM" id="SSF52096">
    <property type="entry name" value="ClpP/crotonase"/>
    <property type="match status" value="1"/>
</dbReference>
<gene>
    <name evidence="4" type="ORF">Q2T77_04430</name>
</gene>
<evidence type="ECO:0000259" key="2">
    <source>
        <dbReference type="Pfam" id="PF03572"/>
    </source>
</evidence>
<dbReference type="Gene3D" id="2.30.42.10">
    <property type="match status" value="1"/>
</dbReference>
<dbReference type="InterPro" id="IPR036034">
    <property type="entry name" value="PDZ_sf"/>
</dbReference>
<feature type="domain" description="Peptidase S41 N-terminal" evidence="3">
    <location>
        <begin position="92"/>
        <end position="133"/>
    </location>
</feature>
<dbReference type="InterPro" id="IPR020610">
    <property type="entry name" value="Thiolase_AS"/>
</dbReference>
<dbReference type="Pfam" id="PF03572">
    <property type="entry name" value="Peptidase_S41"/>
    <property type="match status" value="1"/>
</dbReference>
<dbReference type="InterPro" id="IPR005151">
    <property type="entry name" value="Tail-specific_protease"/>
</dbReference>
<reference evidence="4" key="1">
    <citation type="submission" date="2023-06" db="EMBL/GenBank/DDBJ databases">
        <authorList>
            <person name="Jiang Y."/>
            <person name="Liu Q."/>
        </authorList>
    </citation>
    <scope>NUCLEOTIDE SEQUENCE</scope>
    <source>
        <strain evidence="4">CGMCC 1.12090</strain>
    </source>
</reference>
<dbReference type="PANTHER" id="PTHR32060:SF22">
    <property type="entry name" value="CARBOXYL-TERMINAL-PROCESSING PEPTIDASE 3, CHLOROPLASTIC"/>
    <property type="match status" value="1"/>
</dbReference>
<dbReference type="Proteomes" id="UP001169027">
    <property type="component" value="Unassembled WGS sequence"/>
</dbReference>
<dbReference type="PROSITE" id="PS00099">
    <property type="entry name" value="THIOLASE_3"/>
    <property type="match status" value="1"/>
</dbReference>
<evidence type="ECO:0000256" key="1">
    <source>
        <dbReference type="SAM" id="MobiDB-lite"/>
    </source>
</evidence>
<dbReference type="Pfam" id="PF18294">
    <property type="entry name" value="Pept_S41_N"/>
    <property type="match status" value="1"/>
</dbReference>
<evidence type="ECO:0000313" key="4">
    <source>
        <dbReference type="EMBL" id="MDO1531528.1"/>
    </source>
</evidence>
<dbReference type="RefSeq" id="WP_301804463.1">
    <property type="nucleotide sequence ID" value="NZ_JAUJZH010000002.1"/>
</dbReference>
<keyword evidence="5" id="KW-1185">Reference proteome</keyword>
<proteinExistence type="predicted"/>
<dbReference type="InterPro" id="IPR029045">
    <property type="entry name" value="ClpP/crotonase-like_dom_sf"/>
</dbReference>
<evidence type="ECO:0000259" key="3">
    <source>
        <dbReference type="Pfam" id="PF18294"/>
    </source>
</evidence>
<feature type="region of interest" description="Disordered" evidence="1">
    <location>
        <begin position="59"/>
        <end position="88"/>
    </location>
</feature>
<dbReference type="EMBL" id="JAUKVY010000002">
    <property type="protein sequence ID" value="MDO1531528.1"/>
    <property type="molecule type" value="Genomic_DNA"/>
</dbReference>
<feature type="domain" description="Tail specific protease" evidence="2">
    <location>
        <begin position="271"/>
        <end position="416"/>
    </location>
</feature>
<accession>A0ABT8RZ36</accession>
<organism evidence="4 5">
    <name type="scientific">Variovorax ginsengisoli</name>
    <dbReference type="NCBI Taxonomy" id="363844"/>
    <lineage>
        <taxon>Bacteria</taxon>
        <taxon>Pseudomonadati</taxon>
        <taxon>Pseudomonadota</taxon>
        <taxon>Betaproteobacteria</taxon>
        <taxon>Burkholderiales</taxon>
        <taxon>Comamonadaceae</taxon>
        <taxon>Variovorax</taxon>
    </lineage>
</organism>
<protein>
    <submittedName>
        <fullName evidence="4">S41 family peptidase</fullName>
    </submittedName>
</protein>